<proteinExistence type="predicted"/>
<dbReference type="InterPro" id="IPR050951">
    <property type="entry name" value="Retrovirus_Pol_polyprotein"/>
</dbReference>
<accession>A0ABQ9I2H6</accession>
<evidence type="ECO:0000313" key="2">
    <source>
        <dbReference type="Proteomes" id="UP001159363"/>
    </source>
</evidence>
<comment type="caution">
    <text evidence="1">The sequence shown here is derived from an EMBL/GenBank/DDBJ whole genome shotgun (WGS) entry which is preliminary data.</text>
</comment>
<dbReference type="PANTHER" id="PTHR37984:SF13">
    <property type="entry name" value="RIBONUCLEASE H"/>
    <property type="match status" value="1"/>
</dbReference>
<dbReference type="PANTHER" id="PTHR37984">
    <property type="entry name" value="PROTEIN CBG26694"/>
    <property type="match status" value="1"/>
</dbReference>
<dbReference type="EMBL" id="JARBHB010000003">
    <property type="protein sequence ID" value="KAJ8890198.1"/>
    <property type="molecule type" value="Genomic_DNA"/>
</dbReference>
<reference evidence="1 2" key="1">
    <citation type="submission" date="2023-02" db="EMBL/GenBank/DDBJ databases">
        <title>LHISI_Scaffold_Assembly.</title>
        <authorList>
            <person name="Stuart O.P."/>
            <person name="Cleave R."/>
            <person name="Magrath M.J.L."/>
            <person name="Mikheyev A.S."/>
        </authorList>
    </citation>
    <scope>NUCLEOTIDE SEQUENCE [LARGE SCALE GENOMIC DNA]</scope>
    <source>
        <strain evidence="1">Daus_M_001</strain>
        <tissue evidence="1">Leg muscle</tissue>
    </source>
</reference>
<dbReference type="Proteomes" id="UP001159363">
    <property type="component" value="Chromosome 3"/>
</dbReference>
<protein>
    <submittedName>
        <fullName evidence="1">Uncharacterized protein</fullName>
    </submittedName>
</protein>
<keyword evidence="2" id="KW-1185">Reference proteome</keyword>
<evidence type="ECO:0000313" key="1">
    <source>
        <dbReference type="EMBL" id="KAJ8890198.1"/>
    </source>
</evidence>
<name>A0ABQ9I2H6_9NEOP</name>
<organism evidence="1 2">
    <name type="scientific">Dryococelus australis</name>
    <dbReference type="NCBI Taxonomy" id="614101"/>
    <lineage>
        <taxon>Eukaryota</taxon>
        <taxon>Metazoa</taxon>
        <taxon>Ecdysozoa</taxon>
        <taxon>Arthropoda</taxon>
        <taxon>Hexapoda</taxon>
        <taxon>Insecta</taxon>
        <taxon>Pterygota</taxon>
        <taxon>Neoptera</taxon>
        <taxon>Polyneoptera</taxon>
        <taxon>Phasmatodea</taxon>
        <taxon>Verophasmatodea</taxon>
        <taxon>Anareolatae</taxon>
        <taxon>Phasmatidae</taxon>
        <taxon>Eurycanthinae</taxon>
        <taxon>Dryococelus</taxon>
    </lineage>
</organism>
<sequence length="134" mass="14840">MNTYGGKGLPVLGQVMVNTKHNNQSLRFAILVVKQLSKSMDRMQLARRIEIGLALHISVMVSQLRQKYTDVFKAGIGTIKSQTAALHLKPNVTPKFCKAQTVPYTLRGQVEMDDWATPLVCVEEVNGGLRLCAD</sequence>
<gene>
    <name evidence="1" type="ORF">PR048_009706</name>
</gene>